<dbReference type="InterPro" id="IPR023620">
    <property type="entry name" value="SmpB"/>
</dbReference>
<accession>A0A2N6VJG4</accession>
<name>A0A2N6VJG4_9MICO</name>
<evidence type="ECO:0000313" key="1">
    <source>
        <dbReference type="EMBL" id="PMD04282.1"/>
    </source>
</evidence>
<gene>
    <name evidence="1" type="ORF">CJ199_12970</name>
</gene>
<organism evidence="1 2">
    <name type="scientific">Brevibacterium paucivorans</name>
    <dbReference type="NCBI Taxonomy" id="170994"/>
    <lineage>
        <taxon>Bacteria</taxon>
        <taxon>Bacillati</taxon>
        <taxon>Actinomycetota</taxon>
        <taxon>Actinomycetes</taxon>
        <taxon>Micrococcales</taxon>
        <taxon>Brevibacteriaceae</taxon>
        <taxon>Brevibacterium</taxon>
    </lineage>
</organism>
<evidence type="ECO:0000313" key="2">
    <source>
        <dbReference type="Proteomes" id="UP000235598"/>
    </source>
</evidence>
<protein>
    <submittedName>
        <fullName evidence="1">SsrA-binding protein</fullName>
    </submittedName>
</protein>
<proteinExistence type="predicted"/>
<dbReference type="EMBL" id="PNHK01000196">
    <property type="protein sequence ID" value="PMD04282.1"/>
    <property type="molecule type" value="Genomic_DNA"/>
</dbReference>
<dbReference type="SUPFAM" id="SSF74982">
    <property type="entry name" value="Small protein B (SmpB)"/>
    <property type="match status" value="1"/>
</dbReference>
<dbReference type="Proteomes" id="UP000235598">
    <property type="component" value="Unassembled WGS sequence"/>
</dbReference>
<feature type="non-terminal residue" evidence="1">
    <location>
        <position position="35"/>
    </location>
</feature>
<sequence>MSKKNGETTKNDGKKVVARNRRASFDYHLEEEFEA</sequence>
<reference evidence="1 2" key="1">
    <citation type="submission" date="2017-09" db="EMBL/GenBank/DDBJ databases">
        <title>Bacterial strain isolated from the female urinary microbiota.</title>
        <authorList>
            <person name="Thomas-White K."/>
            <person name="Kumar N."/>
            <person name="Forster S."/>
            <person name="Putonti C."/>
            <person name="Lawley T."/>
            <person name="Wolfe A.J."/>
        </authorList>
    </citation>
    <scope>NUCLEOTIDE SEQUENCE [LARGE SCALE GENOMIC DNA]</scope>
    <source>
        <strain evidence="1 2">UMB1301</strain>
    </source>
</reference>
<dbReference type="AlphaFoldDB" id="A0A2N6VJG4"/>
<comment type="caution">
    <text evidence="1">The sequence shown here is derived from an EMBL/GenBank/DDBJ whole genome shotgun (WGS) entry which is preliminary data.</text>
</comment>